<sequence length="422" mass="46156">MDLPMSSEVAVQITGLGKCFRIYDKPRDRLKQLLLPGGKPLYRPLWAVKDVDLTILKGETIGIIGRNGSGKSTLLQLICGTLGATTGSVVCHGRIAALLELGSGFNPDFTGRENVFLNGAILGLSRAEVEKRFDEITHFAAIGDFIDQPTRTYSSGMLMRLAFAVSVWVDPDILIVDEALAVGDASFQFKCLQRLEVLAERGTTLLFVSHDMSMVKRFCKRALYLRGGEVRASGRPEDVAERYLLDMRDEQRRGASEDTVAVVPKEHLSKADGIAFGTDEGGILSACFTNTGSVHSTFVHDEVIELRVEARVRESITLPSLSITIQEPRLLVIGGANLALVLEQPCDGWCKAHLTARFRSRFAAGKYHITLKLMNGHTEESAHLIEKQVALLTFDTLTLDSDFLGIVDLGIEAIAPTEPTAQ</sequence>
<name>A0A5M9J1K1_9PSED</name>
<dbReference type="PANTHER" id="PTHR46743:SF2">
    <property type="entry name" value="TEICHOIC ACIDS EXPORT ATP-BINDING PROTEIN TAGH"/>
    <property type="match status" value="1"/>
</dbReference>
<evidence type="ECO:0000313" key="7">
    <source>
        <dbReference type="Proteomes" id="UP000323425"/>
    </source>
</evidence>
<dbReference type="PROSITE" id="PS00211">
    <property type="entry name" value="ABC_TRANSPORTER_1"/>
    <property type="match status" value="1"/>
</dbReference>
<evidence type="ECO:0000313" key="6">
    <source>
        <dbReference type="EMBL" id="KAA8562934.1"/>
    </source>
</evidence>
<keyword evidence="2" id="KW-0813">Transport</keyword>
<dbReference type="GO" id="GO:0016887">
    <property type="term" value="F:ATP hydrolysis activity"/>
    <property type="evidence" value="ECO:0007669"/>
    <property type="project" value="InterPro"/>
</dbReference>
<dbReference type="InterPro" id="IPR003439">
    <property type="entry name" value="ABC_transporter-like_ATP-bd"/>
</dbReference>
<dbReference type="Proteomes" id="UP000323425">
    <property type="component" value="Unassembled WGS sequence"/>
</dbReference>
<dbReference type="InterPro" id="IPR017871">
    <property type="entry name" value="ABC_transporter-like_CS"/>
</dbReference>
<accession>A0A5M9J1K1</accession>
<evidence type="ECO:0000256" key="2">
    <source>
        <dbReference type="ARBA" id="ARBA00022448"/>
    </source>
</evidence>
<dbReference type="CDD" id="cd03220">
    <property type="entry name" value="ABC_KpsT_Wzt"/>
    <property type="match status" value="1"/>
</dbReference>
<keyword evidence="3" id="KW-0547">Nucleotide-binding</keyword>
<dbReference type="InterPro" id="IPR050683">
    <property type="entry name" value="Bact_Polysacc_Export_ATP-bd"/>
</dbReference>
<dbReference type="GO" id="GO:0016020">
    <property type="term" value="C:membrane"/>
    <property type="evidence" value="ECO:0007669"/>
    <property type="project" value="InterPro"/>
</dbReference>
<protein>
    <submittedName>
        <fullName evidence="6">Teichoic acids export ATP-binding protein TagH</fullName>
    </submittedName>
</protein>
<feature type="domain" description="ABC transporter" evidence="5">
    <location>
        <begin position="28"/>
        <end position="252"/>
    </location>
</feature>
<dbReference type="GO" id="GO:0005524">
    <property type="term" value="F:ATP binding"/>
    <property type="evidence" value="ECO:0007669"/>
    <property type="project" value="UniProtKB-KW"/>
</dbReference>
<dbReference type="InterPro" id="IPR027417">
    <property type="entry name" value="P-loop_NTPase"/>
</dbReference>
<gene>
    <name evidence="6" type="primary">tagH</name>
    <name evidence="6" type="ORF">FX985_03001</name>
</gene>
<evidence type="ECO:0000256" key="4">
    <source>
        <dbReference type="ARBA" id="ARBA00022840"/>
    </source>
</evidence>
<dbReference type="Gene3D" id="2.70.50.60">
    <property type="entry name" value="abc- transporter (atp binding component) like domain"/>
    <property type="match status" value="1"/>
</dbReference>
<dbReference type="Pfam" id="PF14524">
    <property type="entry name" value="Wzt_C"/>
    <property type="match status" value="1"/>
</dbReference>
<dbReference type="SMART" id="SM00382">
    <property type="entry name" value="AAA"/>
    <property type="match status" value="1"/>
</dbReference>
<dbReference type="SUPFAM" id="SSF52540">
    <property type="entry name" value="P-loop containing nucleoside triphosphate hydrolases"/>
    <property type="match status" value="1"/>
</dbReference>
<dbReference type="Pfam" id="PF00005">
    <property type="entry name" value="ABC_tran"/>
    <property type="match status" value="1"/>
</dbReference>
<evidence type="ECO:0000259" key="5">
    <source>
        <dbReference type="PROSITE" id="PS50893"/>
    </source>
</evidence>
<dbReference type="AlphaFoldDB" id="A0A5M9J1K1"/>
<reference evidence="6 7" key="1">
    <citation type="journal article" date="2018" name="Plant Biotechnol. Rep.">
        <title>Diversity and antifungal activity of endophytic bacteria associated with Panax ginseng seedlings.</title>
        <authorList>
            <person name="Park J.M."/>
            <person name="Hong C.E."/>
            <person name="Jo S.H."/>
        </authorList>
    </citation>
    <scope>NUCLEOTIDE SEQUENCE [LARGE SCALE GENOMIC DNA]</scope>
    <source>
        <strain evidence="6 7">PgKB38</strain>
    </source>
</reference>
<dbReference type="CDD" id="cd10147">
    <property type="entry name" value="Wzt_C-like"/>
    <property type="match status" value="1"/>
</dbReference>
<dbReference type="InterPro" id="IPR015860">
    <property type="entry name" value="ABC_transpr_TagH-like"/>
</dbReference>
<organism evidence="6 7">
    <name type="scientific">Pseudomonas extremaustralis</name>
    <dbReference type="NCBI Taxonomy" id="359110"/>
    <lineage>
        <taxon>Bacteria</taxon>
        <taxon>Pseudomonadati</taxon>
        <taxon>Pseudomonadota</taxon>
        <taxon>Gammaproteobacteria</taxon>
        <taxon>Pseudomonadales</taxon>
        <taxon>Pseudomonadaceae</taxon>
        <taxon>Pseudomonas</taxon>
    </lineage>
</organism>
<comment type="similarity">
    <text evidence="1">Belongs to the ABC transporter superfamily.</text>
</comment>
<dbReference type="PANTHER" id="PTHR46743">
    <property type="entry name" value="TEICHOIC ACIDS EXPORT ATP-BINDING PROTEIN TAGH"/>
    <property type="match status" value="1"/>
</dbReference>
<dbReference type="EMBL" id="VTFH01000001">
    <property type="protein sequence ID" value="KAA8562934.1"/>
    <property type="molecule type" value="Genomic_DNA"/>
</dbReference>
<comment type="caution">
    <text evidence="6">The sequence shown here is derived from an EMBL/GenBank/DDBJ whole genome shotgun (WGS) entry which is preliminary data.</text>
</comment>
<dbReference type="Gene3D" id="3.40.50.300">
    <property type="entry name" value="P-loop containing nucleotide triphosphate hydrolases"/>
    <property type="match status" value="1"/>
</dbReference>
<dbReference type="InterPro" id="IPR003593">
    <property type="entry name" value="AAA+_ATPase"/>
</dbReference>
<dbReference type="GO" id="GO:0140359">
    <property type="term" value="F:ABC-type transporter activity"/>
    <property type="evidence" value="ECO:0007669"/>
    <property type="project" value="InterPro"/>
</dbReference>
<dbReference type="PROSITE" id="PS50893">
    <property type="entry name" value="ABC_TRANSPORTER_2"/>
    <property type="match status" value="1"/>
</dbReference>
<dbReference type="InterPro" id="IPR029439">
    <property type="entry name" value="Wzt_C"/>
</dbReference>
<evidence type="ECO:0000256" key="3">
    <source>
        <dbReference type="ARBA" id="ARBA00022741"/>
    </source>
</evidence>
<keyword evidence="4 6" id="KW-0067">ATP-binding</keyword>
<evidence type="ECO:0000256" key="1">
    <source>
        <dbReference type="ARBA" id="ARBA00005417"/>
    </source>
</evidence>
<proteinExistence type="inferred from homology"/>